<dbReference type="InterPro" id="IPR055170">
    <property type="entry name" value="GFO_IDH_MocA-like_dom"/>
</dbReference>
<accession>A0A0M2NZ13</accession>
<dbReference type="GeneID" id="58097581"/>
<gene>
    <name evidence="3" type="ORF">UF66_0806</name>
</gene>
<dbReference type="SUPFAM" id="SSF55347">
    <property type="entry name" value="Glyceraldehyde-3-phosphate dehydrogenase-like, C-terminal domain"/>
    <property type="match status" value="1"/>
</dbReference>
<dbReference type="EMBL" id="LAKJ01000013">
    <property type="protein sequence ID" value="KKI63759.1"/>
    <property type="molecule type" value="Genomic_DNA"/>
</dbReference>
<dbReference type="Pfam" id="PF22725">
    <property type="entry name" value="GFO_IDH_MocA_C3"/>
    <property type="match status" value="1"/>
</dbReference>
<dbReference type="Gene3D" id="3.30.360.10">
    <property type="entry name" value="Dihydrodipicolinate Reductase, domain 2"/>
    <property type="match status" value="1"/>
</dbReference>
<evidence type="ECO:0000259" key="1">
    <source>
        <dbReference type="Pfam" id="PF01408"/>
    </source>
</evidence>
<protein>
    <submittedName>
        <fullName evidence="3">Putative dehydrogenase</fullName>
    </submittedName>
</protein>
<reference evidence="3 4" key="1">
    <citation type="submission" date="2015-03" db="EMBL/GenBank/DDBJ databases">
        <title>Genome Assembly of Staphylococcus cohnii subsp. cohnii strain G22B2.</title>
        <authorList>
            <person name="Nair G."/>
            <person name="Kaur G."/>
            <person name="Khatri I."/>
            <person name="Singh N.K."/>
            <person name="Sathyabama S."/>
            <person name="Maurya S.K."/>
            <person name="Subramanian S."/>
            <person name="Agrewala J.N."/>
            <person name="Mayilraj S."/>
        </authorList>
    </citation>
    <scope>NUCLEOTIDE SEQUENCE [LARGE SCALE GENOMIC DNA]</scope>
    <source>
        <strain evidence="3 4">G22B2</strain>
    </source>
</reference>
<sequence>MLKIGIIGLGDISAIHLNTIETNSNVKLVAACDIDKALQAKVPNALFFTDFEDMLEEVELDCVHICLPHHLHVSVTAACVEKGIHVLQEKPLSINAKEGLKLIQLEQKNPDTKICVCFQNRFNDTFQTLQQIVKSNKFGDIIGIKGIVTWFRPKSYYTDKPWRGKLDTAGGGVLINQAIHTLDLIQLLCSPVDTLKGNVSQLLDYHIEVEDTASAHIKFKNGANGMFFATNANFGNSSIELQVIFKNEKFTIKDNILTRVNKEGYKIHIIEDKKLPGTKSYYGPSHGKLINQFYESIYENTQNYVHVNDALPSIAIIDAIQKSSQTNETIHFTSV</sequence>
<name>A0A0M2NZ13_STACC</name>
<feature type="domain" description="Gfo/Idh/MocA-like oxidoreductase N-terminal" evidence="1">
    <location>
        <begin position="2"/>
        <end position="110"/>
    </location>
</feature>
<dbReference type="Pfam" id="PF01408">
    <property type="entry name" value="GFO_IDH_MocA"/>
    <property type="match status" value="1"/>
</dbReference>
<dbReference type="RefSeq" id="WP_019468977.1">
    <property type="nucleotide sequence ID" value="NZ_BKAS01000016.1"/>
</dbReference>
<comment type="caution">
    <text evidence="3">The sequence shown here is derived from an EMBL/GenBank/DDBJ whole genome shotgun (WGS) entry which is preliminary data.</text>
</comment>
<organism evidence="3 4">
    <name type="scientific">Staphylococcus cohnii subsp. cohnii</name>
    <dbReference type="NCBI Taxonomy" id="74704"/>
    <lineage>
        <taxon>Bacteria</taxon>
        <taxon>Bacillati</taxon>
        <taxon>Bacillota</taxon>
        <taxon>Bacilli</taxon>
        <taxon>Bacillales</taxon>
        <taxon>Staphylococcaceae</taxon>
        <taxon>Staphylococcus</taxon>
        <taxon>Staphylococcus cohnii species complex</taxon>
    </lineage>
</organism>
<dbReference type="GO" id="GO:0000166">
    <property type="term" value="F:nucleotide binding"/>
    <property type="evidence" value="ECO:0007669"/>
    <property type="project" value="InterPro"/>
</dbReference>
<feature type="domain" description="GFO/IDH/MocA-like oxidoreductase" evidence="2">
    <location>
        <begin position="126"/>
        <end position="245"/>
    </location>
</feature>
<proteinExistence type="predicted"/>
<dbReference type="PANTHER" id="PTHR43249">
    <property type="entry name" value="UDP-N-ACETYL-2-AMINO-2-DEOXY-D-GLUCURONATE OXIDASE"/>
    <property type="match status" value="1"/>
</dbReference>
<dbReference type="InterPro" id="IPR036291">
    <property type="entry name" value="NAD(P)-bd_dom_sf"/>
</dbReference>
<dbReference type="SUPFAM" id="SSF51735">
    <property type="entry name" value="NAD(P)-binding Rossmann-fold domains"/>
    <property type="match status" value="1"/>
</dbReference>
<dbReference type="AlphaFoldDB" id="A0A0M2NZ13"/>
<dbReference type="InterPro" id="IPR000683">
    <property type="entry name" value="Gfo/Idh/MocA-like_OxRdtase_N"/>
</dbReference>
<evidence type="ECO:0000313" key="3">
    <source>
        <dbReference type="EMBL" id="KKI63759.1"/>
    </source>
</evidence>
<dbReference type="PANTHER" id="PTHR43249:SF1">
    <property type="entry name" value="D-GLUCOSIDE 3-DEHYDROGENASE"/>
    <property type="match status" value="1"/>
</dbReference>
<evidence type="ECO:0000259" key="2">
    <source>
        <dbReference type="Pfam" id="PF22725"/>
    </source>
</evidence>
<dbReference type="InterPro" id="IPR052515">
    <property type="entry name" value="Gfo/Idh/MocA_Oxidoreductase"/>
</dbReference>
<dbReference type="Proteomes" id="UP000034455">
    <property type="component" value="Unassembled WGS sequence"/>
</dbReference>
<dbReference type="PATRIC" id="fig|74704.6.peg.821"/>
<evidence type="ECO:0000313" key="4">
    <source>
        <dbReference type="Proteomes" id="UP000034455"/>
    </source>
</evidence>
<dbReference type="Gene3D" id="3.40.50.720">
    <property type="entry name" value="NAD(P)-binding Rossmann-like Domain"/>
    <property type="match status" value="1"/>
</dbReference>